<proteinExistence type="predicted"/>
<dbReference type="KEGG" id="cbv:U729_553"/>
<keyword evidence="2" id="KW-1185">Reference proteome</keyword>
<accession>A0A0A7FVF1</accession>
<dbReference type="eggNOG" id="ENOG50328Q0">
    <property type="taxonomic scope" value="Bacteria"/>
</dbReference>
<dbReference type="EMBL" id="CP006905">
    <property type="protein sequence ID" value="AIY83602.1"/>
    <property type="molecule type" value="Genomic_DNA"/>
</dbReference>
<gene>
    <name evidence="1" type="ORF">U729_553</name>
</gene>
<evidence type="ECO:0000313" key="1">
    <source>
        <dbReference type="EMBL" id="AIY83602.1"/>
    </source>
</evidence>
<dbReference type="STRING" id="1561.NPD11_2438"/>
<protein>
    <submittedName>
        <fullName evidence="1">Uncharacterized protein</fullName>
    </submittedName>
</protein>
<reference evidence="1 2" key="1">
    <citation type="journal article" date="2015" name="Infect. Genet. Evol.">
        <title>Genomic sequences of six botulinum neurotoxin-producing strains representing three clostridial species illustrate the mobility and diversity of botulinum neurotoxin genes.</title>
        <authorList>
            <person name="Smith T.J."/>
            <person name="Hill K.K."/>
            <person name="Xie G."/>
            <person name="Foley B.T."/>
            <person name="Williamson C.H."/>
            <person name="Foster J.T."/>
            <person name="Johnson S.L."/>
            <person name="Chertkov O."/>
            <person name="Teshima H."/>
            <person name="Gibbons H.S."/>
            <person name="Johnsky L.A."/>
            <person name="Karavis M.A."/>
            <person name="Smith L.A."/>
        </authorList>
    </citation>
    <scope>NUCLEOTIDE SEQUENCE [LARGE SCALE GENOMIC DNA]</scope>
    <source>
        <strain evidence="1">Sullivan</strain>
    </source>
</reference>
<dbReference type="RefSeq" id="WP_039311426.1">
    <property type="nucleotide sequence ID" value="NZ_CP006905.1"/>
</dbReference>
<dbReference type="Proteomes" id="UP000030635">
    <property type="component" value="Chromosome"/>
</dbReference>
<evidence type="ECO:0000313" key="2">
    <source>
        <dbReference type="Proteomes" id="UP000030635"/>
    </source>
</evidence>
<dbReference type="HOGENOM" id="CLU_1977648_0_0_9"/>
<dbReference type="AlphaFoldDB" id="A0A0A7FVF1"/>
<name>A0A0A7FVF1_9CLOT</name>
<organism evidence="1 2">
    <name type="scientific">Clostridium baratii str. Sullivan</name>
    <dbReference type="NCBI Taxonomy" id="1415775"/>
    <lineage>
        <taxon>Bacteria</taxon>
        <taxon>Bacillati</taxon>
        <taxon>Bacillota</taxon>
        <taxon>Clostridia</taxon>
        <taxon>Eubacteriales</taxon>
        <taxon>Clostridiaceae</taxon>
        <taxon>Clostridium</taxon>
    </lineage>
</organism>
<sequence length="126" mass="14824">MKEGYIVLMPNEDIIQLDNLNDVVLMIQEFNKKTIEEYCDDYEIEYDDMSKNEMNFASGYSVGMPRVFKTEDVVDMIKKSDIIQCEKDSLISKFKLTEKTINLEDYPDLEDILDECDEIAVENYFD</sequence>